<dbReference type="InterPro" id="IPR009056">
    <property type="entry name" value="Cyt_c-like_dom"/>
</dbReference>
<evidence type="ECO:0000256" key="1">
    <source>
        <dbReference type="ARBA" id="ARBA00022617"/>
    </source>
</evidence>
<dbReference type="EMBL" id="LWQT01000020">
    <property type="protein sequence ID" value="OAN55293.1"/>
    <property type="molecule type" value="Genomic_DNA"/>
</dbReference>
<proteinExistence type="predicted"/>
<dbReference type="PROSITE" id="PS51007">
    <property type="entry name" value="CYTC"/>
    <property type="match status" value="2"/>
</dbReference>
<dbReference type="InterPro" id="IPR036909">
    <property type="entry name" value="Cyt_c-like_dom_sf"/>
</dbReference>
<keyword evidence="5" id="KW-0732">Signal</keyword>
<evidence type="ECO:0000259" key="6">
    <source>
        <dbReference type="PROSITE" id="PS51007"/>
    </source>
</evidence>
<keyword evidence="1 4" id="KW-0349">Heme</keyword>
<dbReference type="InterPro" id="IPR050597">
    <property type="entry name" value="Cytochrome_c_Oxidase_Subunit"/>
</dbReference>
<dbReference type="SUPFAM" id="SSF46626">
    <property type="entry name" value="Cytochrome c"/>
    <property type="match status" value="1"/>
</dbReference>
<dbReference type="Proteomes" id="UP000078428">
    <property type="component" value="Unassembled WGS sequence"/>
</dbReference>
<evidence type="ECO:0000313" key="7">
    <source>
        <dbReference type="EMBL" id="OAN55293.1"/>
    </source>
</evidence>
<accession>A0A178MXM8</accession>
<feature type="signal peptide" evidence="5">
    <location>
        <begin position="1"/>
        <end position="18"/>
    </location>
</feature>
<evidence type="ECO:0000256" key="5">
    <source>
        <dbReference type="SAM" id="SignalP"/>
    </source>
</evidence>
<organism evidence="7 8">
    <name type="scientific">Paramagnetospirillum marisnigri</name>
    <dbReference type="NCBI Taxonomy" id="1285242"/>
    <lineage>
        <taxon>Bacteria</taxon>
        <taxon>Pseudomonadati</taxon>
        <taxon>Pseudomonadota</taxon>
        <taxon>Alphaproteobacteria</taxon>
        <taxon>Rhodospirillales</taxon>
        <taxon>Magnetospirillaceae</taxon>
        <taxon>Paramagnetospirillum</taxon>
    </lineage>
</organism>
<dbReference type="PANTHER" id="PTHR33751">
    <property type="entry name" value="CBB3-TYPE CYTOCHROME C OXIDASE SUBUNIT FIXP"/>
    <property type="match status" value="1"/>
</dbReference>
<keyword evidence="2 4" id="KW-0479">Metal-binding</keyword>
<evidence type="ECO:0000256" key="3">
    <source>
        <dbReference type="ARBA" id="ARBA00023004"/>
    </source>
</evidence>
<keyword evidence="3 4" id="KW-0408">Iron</keyword>
<dbReference type="GO" id="GO:0046872">
    <property type="term" value="F:metal ion binding"/>
    <property type="evidence" value="ECO:0007669"/>
    <property type="project" value="UniProtKB-KW"/>
</dbReference>
<evidence type="ECO:0000256" key="4">
    <source>
        <dbReference type="PROSITE-ProRule" id="PRU00433"/>
    </source>
</evidence>
<evidence type="ECO:0000256" key="2">
    <source>
        <dbReference type="ARBA" id="ARBA00022723"/>
    </source>
</evidence>
<evidence type="ECO:0000313" key="8">
    <source>
        <dbReference type="Proteomes" id="UP000078428"/>
    </source>
</evidence>
<reference evidence="7 8" key="1">
    <citation type="submission" date="2016-04" db="EMBL/GenBank/DDBJ databases">
        <title>Draft genome sequence of freshwater magnetotactic bacteria Magnetospirillum marisnigri SP-1 and Magnetospirillum moscoviense BB-1.</title>
        <authorList>
            <person name="Koziaeva V."/>
            <person name="Dziuba M.V."/>
            <person name="Ivanov T.M."/>
            <person name="Kuznetsov B."/>
            <person name="Grouzdev D.S."/>
        </authorList>
    </citation>
    <scope>NUCLEOTIDE SEQUENCE [LARGE SCALE GENOMIC DNA]</scope>
    <source>
        <strain evidence="7 8">SP-1</strain>
    </source>
</reference>
<comment type="caution">
    <text evidence="7">The sequence shown here is derived from an EMBL/GenBank/DDBJ whole genome shotgun (WGS) entry which is preliminary data.</text>
</comment>
<dbReference type="PANTHER" id="PTHR33751:SF13">
    <property type="entry name" value="CYTOCHROME BC1 COMPLEX CYTOCHROME C SUBUNIT"/>
    <property type="match status" value="1"/>
</dbReference>
<gene>
    <name evidence="7" type="ORF">A6A04_11605</name>
</gene>
<sequence length="228" mass="24620">MALSLAFAIMLVSTGAQAGEQESSIARGGRLYDKFWTENKLSKPTDDHATYPNKGGKYGKEVSWRCKECHGWDYLGKDGAYATGGHATGIKGIQGSAGRDPVAIAAVLRDKTHSYTEAHLSERDVADLALFVSKGQIEMTKFVDYAAKKAKGDVVKGEQYYNTVCAGCHGMDGKKITNAEPLGAVQNPQEMMHKIMNGQAGESMPALRLFGPQVSADLVSYVLTLPRQ</sequence>
<dbReference type="STRING" id="1285242.A6A04_11605"/>
<protein>
    <recommendedName>
        <fullName evidence="6">Cytochrome c domain-containing protein</fullName>
    </recommendedName>
</protein>
<dbReference type="Gene3D" id="1.10.760.10">
    <property type="entry name" value="Cytochrome c-like domain"/>
    <property type="match status" value="1"/>
</dbReference>
<dbReference type="GO" id="GO:0009055">
    <property type="term" value="F:electron transfer activity"/>
    <property type="evidence" value="ECO:0007669"/>
    <property type="project" value="InterPro"/>
</dbReference>
<feature type="chain" id="PRO_5008092341" description="Cytochrome c domain-containing protein" evidence="5">
    <location>
        <begin position="19"/>
        <end position="228"/>
    </location>
</feature>
<name>A0A178MXM8_9PROT</name>
<feature type="domain" description="Cytochrome c" evidence="6">
    <location>
        <begin position="152"/>
        <end position="226"/>
    </location>
</feature>
<keyword evidence="8" id="KW-1185">Reference proteome</keyword>
<dbReference type="GO" id="GO:0020037">
    <property type="term" value="F:heme binding"/>
    <property type="evidence" value="ECO:0007669"/>
    <property type="project" value="InterPro"/>
</dbReference>
<dbReference type="Pfam" id="PF13442">
    <property type="entry name" value="Cytochrome_CBB3"/>
    <property type="match status" value="1"/>
</dbReference>
<dbReference type="AlphaFoldDB" id="A0A178MXM8"/>
<feature type="domain" description="Cytochrome c" evidence="6">
    <location>
        <begin position="23"/>
        <end position="136"/>
    </location>
</feature>